<evidence type="ECO:0000256" key="1">
    <source>
        <dbReference type="ARBA" id="ARBA00022722"/>
    </source>
</evidence>
<dbReference type="Proteomes" id="UP000238877">
    <property type="component" value="Unassembled WGS sequence"/>
</dbReference>
<dbReference type="GO" id="GO:0046872">
    <property type="term" value="F:metal ion binding"/>
    <property type="evidence" value="ECO:0007669"/>
    <property type="project" value="UniProtKB-UniRule"/>
</dbReference>
<dbReference type="CDD" id="cd09634">
    <property type="entry name" value="Cas1_I-II-III"/>
    <property type="match status" value="1"/>
</dbReference>
<evidence type="ECO:0000256" key="8">
    <source>
        <dbReference type="ARBA" id="ARBA00023211"/>
    </source>
</evidence>
<keyword evidence="2 10" id="KW-0479">Metal-binding</keyword>
<dbReference type="GO" id="GO:0051607">
    <property type="term" value="P:defense response to virus"/>
    <property type="evidence" value="ECO:0007669"/>
    <property type="project" value="UniProtKB-UniRule"/>
</dbReference>
<keyword evidence="3 10" id="KW-0255">Endonuclease</keyword>
<keyword evidence="1 10" id="KW-0540">Nuclease</keyword>
<comment type="similarity">
    <text evidence="10">Belongs to the CRISPR-associated endonuclease Cas1 family.</text>
</comment>
<proteinExistence type="inferred from homology"/>
<keyword evidence="7 10" id="KW-0238">DNA-binding</keyword>
<comment type="cofactor">
    <cofactor evidence="10">
        <name>Mg(2+)</name>
        <dbReference type="ChEBI" id="CHEBI:18420"/>
    </cofactor>
    <cofactor evidence="10">
        <name>Mn(2+)</name>
        <dbReference type="ChEBI" id="CHEBI:29035"/>
    </cofactor>
</comment>
<evidence type="ECO:0000256" key="7">
    <source>
        <dbReference type="ARBA" id="ARBA00023125"/>
    </source>
</evidence>
<evidence type="ECO:0000256" key="9">
    <source>
        <dbReference type="ARBA" id="ARBA00038592"/>
    </source>
</evidence>
<dbReference type="AlphaFoldDB" id="A0A2S7ZRM6"/>
<dbReference type="InterPro" id="IPR002729">
    <property type="entry name" value="CRISPR-assoc_Cas1"/>
</dbReference>
<dbReference type="Pfam" id="PF01867">
    <property type="entry name" value="Cas_Cas1"/>
    <property type="match status" value="1"/>
</dbReference>
<sequence>MSSLYVTEAGSFIKRQGGHVIVGRNNEILFEVPLERIEDITVFDTVSISSSLITDFIERGVPITWLSGYGKYFGTLINTNTIDINKHKKQFDLLDNHEFRLAMSRKIIRAKVRNQLTILRRYARNLDVDINIDTQIDNIKSVRSHIGECVRISELMGYEGIISRLYFEALGKIVPSTFSFTKRSKQPPRDEFNAMLGLGYSMLFNEILAGLINAGLHPFVGVMHSLGKGHPALASDLIEEWRAPIIDSLVLSMVSRNMVGLSDFDNSDKGCYMTPEGRKGLLTAYNKKIRSENQYIEDRKSYRESIYKQCKQFASAIMHEDVDLYTPLEIH</sequence>
<dbReference type="RefSeq" id="WP_105092296.1">
    <property type="nucleotide sequence ID" value="NZ_PPDF01000003.1"/>
</dbReference>
<dbReference type="PANTHER" id="PTHR34353">
    <property type="entry name" value="CRISPR-ASSOCIATED ENDONUCLEASE CAS1 1"/>
    <property type="match status" value="1"/>
</dbReference>
<evidence type="ECO:0000313" key="11">
    <source>
        <dbReference type="EMBL" id="PQL25932.1"/>
    </source>
</evidence>
<feature type="binding site" evidence="10">
    <location>
        <position position="239"/>
    </location>
    <ligand>
        <name>Mn(2+)</name>
        <dbReference type="ChEBI" id="CHEBI:29035"/>
    </ligand>
</feature>
<feature type="binding site" evidence="10">
    <location>
        <position position="159"/>
    </location>
    <ligand>
        <name>Mn(2+)</name>
        <dbReference type="ChEBI" id="CHEBI:29035"/>
    </ligand>
</feature>
<keyword evidence="5 10" id="KW-0460">Magnesium</keyword>
<evidence type="ECO:0000256" key="2">
    <source>
        <dbReference type="ARBA" id="ARBA00022723"/>
    </source>
</evidence>
<evidence type="ECO:0000256" key="5">
    <source>
        <dbReference type="ARBA" id="ARBA00022842"/>
    </source>
</evidence>
<keyword evidence="8 10" id="KW-0464">Manganese</keyword>
<dbReference type="EC" id="3.1.-.-" evidence="10"/>
<organism evidence="11 12">
    <name type="scientific">Veillonella tobetsuensis</name>
    <dbReference type="NCBI Taxonomy" id="1110546"/>
    <lineage>
        <taxon>Bacteria</taxon>
        <taxon>Bacillati</taxon>
        <taxon>Bacillota</taxon>
        <taxon>Negativicutes</taxon>
        <taxon>Veillonellales</taxon>
        <taxon>Veillonellaceae</taxon>
        <taxon>Veillonella</taxon>
    </lineage>
</organism>
<dbReference type="GO" id="GO:0016787">
    <property type="term" value="F:hydrolase activity"/>
    <property type="evidence" value="ECO:0007669"/>
    <property type="project" value="UniProtKB-KW"/>
</dbReference>
<dbReference type="InterPro" id="IPR042206">
    <property type="entry name" value="CRISPR-assoc_Cas1_C"/>
</dbReference>
<dbReference type="EMBL" id="PPDF01000003">
    <property type="protein sequence ID" value="PQL25932.1"/>
    <property type="molecule type" value="Genomic_DNA"/>
</dbReference>
<comment type="subunit">
    <text evidence="9 10">Homodimer, forms a heterotetramer with a Cas2 homodimer.</text>
</comment>
<dbReference type="GO" id="GO:0043571">
    <property type="term" value="P:maintenance of CRISPR repeat elements"/>
    <property type="evidence" value="ECO:0007669"/>
    <property type="project" value="UniProtKB-UniRule"/>
</dbReference>
<accession>A0A2S7ZRM6</accession>
<dbReference type="HAMAP" id="MF_01470">
    <property type="entry name" value="Cas1"/>
    <property type="match status" value="1"/>
</dbReference>
<dbReference type="GO" id="GO:0004519">
    <property type="term" value="F:endonuclease activity"/>
    <property type="evidence" value="ECO:0007669"/>
    <property type="project" value="UniProtKB-UniRule"/>
</dbReference>
<reference evidence="11 12" key="1">
    <citation type="submission" date="2018-01" db="EMBL/GenBank/DDBJ databases">
        <title>Draft genome sequences of clinical isolates and type strains of oral Veillonella including Veillonella infantum sp., nov.</title>
        <authorList>
            <person name="Mashima I."/>
            <person name="Liao Y.-C."/>
            <person name="Sabharwal A."/>
            <person name="Haase E.M."/>
            <person name="Nakazawa F."/>
            <person name="Scannapieco F.A."/>
        </authorList>
    </citation>
    <scope>NUCLEOTIDE SEQUENCE [LARGE SCALE GENOMIC DNA]</scope>
    <source>
        <strain evidence="11 12">Y6</strain>
    </source>
</reference>
<dbReference type="InterPro" id="IPR042211">
    <property type="entry name" value="CRISPR-assoc_Cas1_N"/>
</dbReference>
<dbReference type="Gene3D" id="3.100.10.20">
    <property type="entry name" value="CRISPR-associated endonuclease Cas1, N-terminal domain"/>
    <property type="match status" value="1"/>
</dbReference>
<evidence type="ECO:0000256" key="3">
    <source>
        <dbReference type="ARBA" id="ARBA00022759"/>
    </source>
</evidence>
<gene>
    <name evidence="10 11" type="primary">cas1</name>
    <name evidence="11" type="ORF">VTHSUH11_00840</name>
</gene>
<evidence type="ECO:0000313" key="12">
    <source>
        <dbReference type="Proteomes" id="UP000238877"/>
    </source>
</evidence>
<dbReference type="PANTHER" id="PTHR34353:SF2">
    <property type="entry name" value="CRISPR-ASSOCIATED ENDONUCLEASE CAS1 1"/>
    <property type="match status" value="1"/>
</dbReference>
<dbReference type="InterPro" id="IPR050646">
    <property type="entry name" value="Cas1"/>
</dbReference>
<dbReference type="NCBIfam" id="TIGR00287">
    <property type="entry name" value="cas1"/>
    <property type="match status" value="1"/>
</dbReference>
<comment type="function">
    <text evidence="10">CRISPR (clustered regularly interspaced short palindromic repeat), is an adaptive immune system that provides protection against mobile genetic elements (viruses, transposable elements and conjugative plasmids). CRISPR clusters contain spacers, sequences complementary to antecedent mobile elements, and target invading nucleic acids. CRISPR clusters are transcribed and processed into CRISPR RNA (crRNA). Acts as a dsDNA endonuclease. Involved in the integration of spacer DNA into the CRISPR cassette.</text>
</comment>
<protein>
    <recommendedName>
        <fullName evidence="10">CRISPR-associated endonuclease Cas1</fullName>
        <ecNumber evidence="10">3.1.-.-</ecNumber>
    </recommendedName>
</protein>
<dbReference type="GO" id="GO:0003677">
    <property type="term" value="F:DNA binding"/>
    <property type="evidence" value="ECO:0007669"/>
    <property type="project" value="UniProtKB-KW"/>
</dbReference>
<feature type="binding site" evidence="10">
    <location>
        <position position="224"/>
    </location>
    <ligand>
        <name>Mn(2+)</name>
        <dbReference type="ChEBI" id="CHEBI:29035"/>
    </ligand>
</feature>
<name>A0A2S7ZRM6_9FIRM</name>
<keyword evidence="4 10" id="KW-0378">Hydrolase</keyword>
<comment type="caution">
    <text evidence="11">The sequence shown here is derived from an EMBL/GenBank/DDBJ whole genome shotgun (WGS) entry which is preliminary data.</text>
</comment>
<evidence type="ECO:0000256" key="10">
    <source>
        <dbReference type="HAMAP-Rule" id="MF_01470"/>
    </source>
</evidence>
<evidence type="ECO:0000256" key="6">
    <source>
        <dbReference type="ARBA" id="ARBA00023118"/>
    </source>
</evidence>
<keyword evidence="6 10" id="KW-0051">Antiviral defense</keyword>
<evidence type="ECO:0000256" key="4">
    <source>
        <dbReference type="ARBA" id="ARBA00022801"/>
    </source>
</evidence>
<dbReference type="Gene3D" id="1.20.120.920">
    <property type="entry name" value="CRISPR-associated endonuclease Cas1, C-terminal domain"/>
    <property type="match status" value="1"/>
</dbReference>